<reference evidence="17 18" key="1">
    <citation type="submission" date="2019-11" db="EMBL/GenBank/DDBJ databases">
        <authorList>
            <person name="Holert J."/>
        </authorList>
    </citation>
    <scope>NUCLEOTIDE SEQUENCE [LARGE SCALE GENOMIC DNA]</scope>
    <source>
        <strain evidence="15">BC3_2A</strain>
        <strain evidence="14">SB11_1A</strain>
    </source>
</reference>
<keyword evidence="6 11" id="KW-0547">Nucleotide-binding</keyword>
<dbReference type="Gene3D" id="1.20.272.10">
    <property type="match status" value="1"/>
</dbReference>
<dbReference type="InterPro" id="IPR022754">
    <property type="entry name" value="DNA_pol_III_gamma-3"/>
</dbReference>
<evidence type="ECO:0000256" key="12">
    <source>
        <dbReference type="SAM" id="MobiDB-lite"/>
    </source>
</evidence>
<dbReference type="GO" id="GO:0046872">
    <property type="term" value="F:metal ion binding"/>
    <property type="evidence" value="ECO:0007669"/>
    <property type="project" value="UniProtKB-KW"/>
</dbReference>
<dbReference type="PANTHER" id="PTHR11669:SF0">
    <property type="entry name" value="PROTEIN STICHEL-LIKE 2"/>
    <property type="match status" value="1"/>
</dbReference>
<dbReference type="Gene3D" id="1.10.8.60">
    <property type="match status" value="1"/>
</dbReference>
<dbReference type="FunFam" id="3.40.50.300:FF:000014">
    <property type="entry name" value="DNA polymerase III subunit gamma/tau"/>
    <property type="match status" value="1"/>
</dbReference>
<evidence type="ECO:0000256" key="8">
    <source>
        <dbReference type="ARBA" id="ARBA00022840"/>
    </source>
</evidence>
<dbReference type="GO" id="GO:0005524">
    <property type="term" value="F:ATP binding"/>
    <property type="evidence" value="ECO:0007669"/>
    <property type="project" value="UniProtKB-KW"/>
</dbReference>
<dbReference type="FunFam" id="1.10.8.60:FF:000013">
    <property type="entry name" value="DNA polymerase III subunit gamma/tau"/>
    <property type="match status" value="1"/>
</dbReference>
<comment type="similarity">
    <text evidence="1 11">Belongs to the DnaX/STICHEL family.</text>
</comment>
<evidence type="ECO:0000256" key="2">
    <source>
        <dbReference type="ARBA" id="ARBA00022679"/>
    </source>
</evidence>
<dbReference type="InterPro" id="IPR045085">
    <property type="entry name" value="HLD_clamp_pol_III_gamma_tau"/>
</dbReference>
<evidence type="ECO:0000256" key="10">
    <source>
        <dbReference type="ARBA" id="ARBA00049244"/>
    </source>
</evidence>
<dbReference type="SMART" id="SM00382">
    <property type="entry name" value="AAA"/>
    <property type="match status" value="1"/>
</dbReference>
<dbReference type="InterPro" id="IPR008921">
    <property type="entry name" value="DNA_pol3_clamp-load_cplx_C"/>
</dbReference>
<proteinExistence type="inferred from homology"/>
<dbReference type="InterPro" id="IPR021029">
    <property type="entry name" value="DNA_pol_III_tau_dom-5"/>
</dbReference>
<dbReference type="Proteomes" id="UP000435877">
    <property type="component" value="Unassembled WGS sequence"/>
</dbReference>
<dbReference type="SUPFAM" id="SSF48019">
    <property type="entry name" value="post-AAA+ oligomerization domain-like"/>
    <property type="match status" value="1"/>
</dbReference>
<evidence type="ECO:0000313" key="16">
    <source>
        <dbReference type="EMBL" id="CAA0120370.1"/>
    </source>
</evidence>
<dbReference type="InterPro" id="IPR003593">
    <property type="entry name" value="AAA+_ATPase"/>
</dbReference>
<gene>
    <name evidence="11 14" type="primary">dnaX</name>
    <name evidence="15" type="synonym">dnaX_1</name>
    <name evidence="16" type="synonym">dnaX_2</name>
    <name evidence="14" type="ORF">IHBHHGIJ_01480</name>
    <name evidence="15" type="ORF">KFEGEMFD_03220</name>
    <name evidence="16" type="ORF">KFEGEMFD_03779</name>
</gene>
<dbReference type="InterPro" id="IPR001270">
    <property type="entry name" value="ClpA/B"/>
</dbReference>
<keyword evidence="4 11" id="KW-0235">DNA replication</keyword>
<feature type="compositionally biased region" description="Polar residues" evidence="12">
    <location>
        <begin position="476"/>
        <end position="488"/>
    </location>
</feature>
<feature type="domain" description="AAA+ ATPase" evidence="13">
    <location>
        <begin position="37"/>
        <end position="178"/>
    </location>
</feature>
<evidence type="ECO:0000259" key="13">
    <source>
        <dbReference type="SMART" id="SM00382"/>
    </source>
</evidence>
<evidence type="ECO:0000313" key="14">
    <source>
        <dbReference type="EMBL" id="CAA0088176.1"/>
    </source>
</evidence>
<dbReference type="InterPro" id="IPR050238">
    <property type="entry name" value="DNA_Rep/Repair_Clamp_Loader"/>
</dbReference>
<dbReference type="NCBIfam" id="TIGR02397">
    <property type="entry name" value="dnaX_nterm"/>
    <property type="match status" value="1"/>
</dbReference>
<dbReference type="EMBL" id="CACSIM010000007">
    <property type="protein sequence ID" value="CAA0120370.1"/>
    <property type="molecule type" value="Genomic_DNA"/>
</dbReference>
<keyword evidence="5" id="KW-0479">Metal-binding</keyword>
<dbReference type="FunFam" id="1.20.272.10:FF:000003">
    <property type="entry name" value="DNA polymerase III subunit gamma/tau"/>
    <property type="match status" value="1"/>
</dbReference>
<keyword evidence="2 11" id="KW-0808">Transferase</keyword>
<dbReference type="Pfam" id="PF22608">
    <property type="entry name" value="DNAX_ATPase_lid"/>
    <property type="match status" value="1"/>
</dbReference>
<dbReference type="PANTHER" id="PTHR11669">
    <property type="entry name" value="REPLICATION FACTOR C / DNA POLYMERASE III GAMMA-TAU SUBUNIT"/>
    <property type="match status" value="1"/>
</dbReference>
<dbReference type="SUPFAM" id="SSF52540">
    <property type="entry name" value="P-loop containing nucleoside triphosphate hydrolases"/>
    <property type="match status" value="1"/>
</dbReference>
<protein>
    <recommendedName>
        <fullName evidence="11">DNA polymerase III subunit gamma/tau</fullName>
        <ecNumber evidence="11">2.7.7.7</ecNumber>
    </recommendedName>
</protein>
<evidence type="ECO:0000256" key="9">
    <source>
        <dbReference type="ARBA" id="ARBA00022932"/>
    </source>
</evidence>
<comment type="subunit">
    <text evidence="11">DNA polymerase III contains a core (composed of alpha, epsilon and theta chains) that associates with a tau subunit. This core dimerizes to form the POLIII' complex. PolIII' associates with the gamma complex (composed of gamma, delta, delta', psi and chi chains) and with the beta chain to form the complete DNA polymerase III complex.</text>
</comment>
<name>A0A5S9NDH3_9GAMM</name>
<dbReference type="Gene3D" id="3.40.50.300">
    <property type="entry name" value="P-loop containing nucleotide triphosphate hydrolases"/>
    <property type="match status" value="1"/>
</dbReference>
<evidence type="ECO:0000256" key="7">
    <source>
        <dbReference type="ARBA" id="ARBA00022833"/>
    </source>
</evidence>
<dbReference type="Pfam" id="PF12169">
    <property type="entry name" value="DNA_pol3_gamma3"/>
    <property type="match status" value="1"/>
</dbReference>
<dbReference type="InterPro" id="IPR027417">
    <property type="entry name" value="P-loop_NTPase"/>
</dbReference>
<evidence type="ECO:0000256" key="5">
    <source>
        <dbReference type="ARBA" id="ARBA00022723"/>
    </source>
</evidence>
<dbReference type="GO" id="GO:0006261">
    <property type="term" value="P:DNA-templated DNA replication"/>
    <property type="evidence" value="ECO:0007669"/>
    <property type="project" value="TreeGrafter"/>
</dbReference>
<evidence type="ECO:0000256" key="3">
    <source>
        <dbReference type="ARBA" id="ARBA00022695"/>
    </source>
</evidence>
<dbReference type="Pfam" id="PF13177">
    <property type="entry name" value="DNA_pol3_delta2"/>
    <property type="match status" value="1"/>
</dbReference>
<dbReference type="Pfam" id="PF12170">
    <property type="entry name" value="DNA_pol3_tau_5"/>
    <property type="match status" value="1"/>
</dbReference>
<keyword evidence="17" id="KW-1185">Reference proteome</keyword>
<keyword evidence="7" id="KW-0862">Zinc</keyword>
<evidence type="ECO:0000313" key="17">
    <source>
        <dbReference type="Proteomes" id="UP000435877"/>
    </source>
</evidence>
<comment type="function">
    <text evidence="11">DNA polymerase III is a complex, multichain enzyme responsible for most of the replicative synthesis in bacteria. This DNA polymerase also exhibits 3' to 5' exonuclease activity.</text>
</comment>
<dbReference type="OrthoDB" id="9810148at2"/>
<dbReference type="InterPro" id="IPR038249">
    <property type="entry name" value="PolIII_tau_V_sf"/>
</dbReference>
<dbReference type="CDD" id="cd00009">
    <property type="entry name" value="AAA"/>
    <property type="match status" value="1"/>
</dbReference>
<dbReference type="RefSeq" id="WP_159268126.1">
    <property type="nucleotide sequence ID" value="NZ_CACSIK010000001.1"/>
</dbReference>
<dbReference type="PRINTS" id="PR00300">
    <property type="entry name" value="CLPPROTEASEA"/>
</dbReference>
<evidence type="ECO:0000256" key="4">
    <source>
        <dbReference type="ARBA" id="ARBA00022705"/>
    </source>
</evidence>
<organism evidence="14 17">
    <name type="scientific">Zhongshania aliphaticivorans</name>
    <dbReference type="NCBI Taxonomy" id="1470434"/>
    <lineage>
        <taxon>Bacteria</taxon>
        <taxon>Pseudomonadati</taxon>
        <taxon>Pseudomonadota</taxon>
        <taxon>Gammaproteobacteria</taxon>
        <taxon>Cellvibrionales</taxon>
        <taxon>Spongiibacteraceae</taxon>
        <taxon>Zhongshania</taxon>
    </lineage>
</organism>
<accession>A0A5S9NDH3</accession>
<keyword evidence="3 11" id="KW-0548">Nucleotidyltransferase</keyword>
<dbReference type="Gene3D" id="3.30.300.150">
    <property type="entry name" value="DNA polymerase III, tau subunit, domain V"/>
    <property type="match status" value="1"/>
</dbReference>
<dbReference type="NCBIfam" id="NF004046">
    <property type="entry name" value="PRK05563.1"/>
    <property type="match status" value="1"/>
</dbReference>
<feature type="region of interest" description="Disordered" evidence="12">
    <location>
        <begin position="399"/>
        <end position="488"/>
    </location>
</feature>
<keyword evidence="9 11" id="KW-0239">DNA-directed DNA polymerase</keyword>
<evidence type="ECO:0000313" key="15">
    <source>
        <dbReference type="EMBL" id="CAA0116098.1"/>
    </source>
</evidence>
<keyword evidence="8 11" id="KW-0067">ATP-binding</keyword>
<evidence type="ECO:0000256" key="6">
    <source>
        <dbReference type="ARBA" id="ARBA00022741"/>
    </source>
</evidence>
<dbReference type="EMBL" id="CACSIM010000005">
    <property type="protein sequence ID" value="CAA0116098.1"/>
    <property type="molecule type" value="Genomic_DNA"/>
</dbReference>
<dbReference type="GO" id="GO:0003887">
    <property type="term" value="F:DNA-directed DNA polymerase activity"/>
    <property type="evidence" value="ECO:0007669"/>
    <property type="project" value="UniProtKB-KW"/>
</dbReference>
<dbReference type="EMBL" id="CACSIK010000001">
    <property type="protein sequence ID" value="CAA0088176.1"/>
    <property type="molecule type" value="Genomic_DNA"/>
</dbReference>
<dbReference type="InterPro" id="IPR012763">
    <property type="entry name" value="DNA_pol_III_sug/sutau_N"/>
</dbReference>
<evidence type="ECO:0000256" key="11">
    <source>
        <dbReference type="RuleBase" id="RU364063"/>
    </source>
</evidence>
<sequence length="629" mass="68580">MSYQVLARKWRPKTFREMAGQNHVLKALVNALDHDRLHHAYLFTGTRGVGKTTIARILAKCLNCEVGVSSEPCGQCNACVAINEGRFVDLIEVDAASRTKVEDTREILDNVQYTPSQGRYKVYLIDEVHMLSSSSFNALLKTLEEPPAHVKFLLATTDPQKLPATILSRCLQFNLKNLTPERIVDYLKTVLEHEMVQYDESSLWLLGRAADGSMRDALSLTDQAIAFGSGKLGDADVRQMLGTIDHNSVYRLVEALANSDGAELLSVVADLAEMGADFSGVISELLVVMHRLAVAQTVPEGLDNSLGDRDKIIALASALAAEDVQFYYQIALAGRRDIGLAPEPRSGLEMLLLRMLAFKPQGVIDGPRQILPKSVPAVAEAAAPVKKPQTPDIRAVPVSQGAVTTGRELEKSPVAATEAKDQGSVIEPEKLPSSESIPSTATELGSEQEAIAAGPVDSPAHVAQSRPDTVSEAGLQANSPPLNSTKSVPGTSLVTEKVIFEMFNEVTWREQFDVFQLPGMLGSVASHCQIQALTETTVTFNIESENATLLNDRHVERLAELLSEYFAKPLKVEVNIGDVAYETPAAFKQRCLAERLVIAKQALRSDAYVKRIIEEFDGVLDEESIRLVD</sequence>
<dbReference type="AlphaFoldDB" id="A0A5S9NDH3"/>
<evidence type="ECO:0000313" key="18">
    <source>
        <dbReference type="Proteomes" id="UP000439591"/>
    </source>
</evidence>
<dbReference type="CDD" id="cd18137">
    <property type="entry name" value="HLD_clamp_pol_III_gamma_tau"/>
    <property type="match status" value="1"/>
</dbReference>
<feature type="compositionally biased region" description="Polar residues" evidence="12">
    <location>
        <begin position="433"/>
        <end position="445"/>
    </location>
</feature>
<dbReference type="EC" id="2.7.7.7" evidence="11"/>
<evidence type="ECO:0000256" key="1">
    <source>
        <dbReference type="ARBA" id="ARBA00006360"/>
    </source>
</evidence>
<comment type="catalytic activity">
    <reaction evidence="10 11">
        <text>DNA(n) + a 2'-deoxyribonucleoside 5'-triphosphate = DNA(n+1) + diphosphate</text>
        <dbReference type="Rhea" id="RHEA:22508"/>
        <dbReference type="Rhea" id="RHEA-COMP:17339"/>
        <dbReference type="Rhea" id="RHEA-COMP:17340"/>
        <dbReference type="ChEBI" id="CHEBI:33019"/>
        <dbReference type="ChEBI" id="CHEBI:61560"/>
        <dbReference type="ChEBI" id="CHEBI:173112"/>
        <dbReference type="EC" id="2.7.7.7"/>
    </reaction>
</comment>
<dbReference type="GO" id="GO:0009360">
    <property type="term" value="C:DNA polymerase III complex"/>
    <property type="evidence" value="ECO:0007669"/>
    <property type="project" value="InterPro"/>
</dbReference>
<dbReference type="GO" id="GO:0003677">
    <property type="term" value="F:DNA binding"/>
    <property type="evidence" value="ECO:0007669"/>
    <property type="project" value="InterPro"/>
</dbReference>
<dbReference type="NCBIfam" id="NF005942">
    <property type="entry name" value="PRK07994.1"/>
    <property type="match status" value="1"/>
</dbReference>
<dbReference type="Proteomes" id="UP000439591">
    <property type="component" value="Unassembled WGS sequence"/>
</dbReference>